<gene>
    <name evidence="9" type="ORF">SAMN05216275_132108</name>
</gene>
<organism evidence="9 10">
    <name type="scientific">Streptosporangium canum</name>
    <dbReference type="NCBI Taxonomy" id="324952"/>
    <lineage>
        <taxon>Bacteria</taxon>
        <taxon>Bacillati</taxon>
        <taxon>Actinomycetota</taxon>
        <taxon>Actinomycetes</taxon>
        <taxon>Streptosporangiales</taxon>
        <taxon>Streptosporangiaceae</taxon>
        <taxon>Streptosporangium</taxon>
    </lineage>
</organism>
<protein>
    <recommendedName>
        <fullName evidence="1">non-specific serine/threonine protein kinase</fullName>
        <ecNumber evidence="1">2.7.11.1</ecNumber>
    </recommendedName>
</protein>
<dbReference type="InterPro" id="IPR000719">
    <property type="entry name" value="Prot_kinase_dom"/>
</dbReference>
<sequence length="572" mass="59605">MYGMPSAWRVPGYTEIRELGAGAAGRVVMARHDADDILVAIKYLSDELRSDVGFVARFRHEARVLNTLDSPHAVRLYDYVETGEGAAIVMELVDGVALRAILRSEGPTGPEAALLVLKGALLGLATAHTAGIVHRDFKPENVMVEADGTSRLVDFGIAVRSGDGDTPAGTPPYMAPEQWTGSPAGPSTDVYAATIVFFECLTGTRPFRATNIAALARQHQAMPPPVEEVPAALQGLVERGMAKHPADRPPTATAFLTELEAVAADAYGPDWQERGRRRLAGLIGIMASLLPLEMQKPETSTSLAETEIGGRAARSTISKTSLLGKTGVKVLIGIGCIAVISGVSAVLVNSGDSTPIRAGSVTTQTPTASSEPVESVIPAEETDEPTGEPSQEPSAEPTATPTQTTSPSAGPPTAAPTRQPTATPKPSPSPSRTRKPTRKPTTSSSPTPSAEESSTLDGANDPPSKSPSPKPTPTQTTAPTQTTRPSQTPKPSQTTTASPSDTPTTTTEPTPTRSGGEQTPTDGGSPSLTSSPAPPIETVPSALLAFGLVTSGAVPFTLAVKREMTGRHRRRR</sequence>
<keyword evidence="3" id="KW-0547">Nucleotide-binding</keyword>
<evidence type="ECO:0000313" key="9">
    <source>
        <dbReference type="EMBL" id="SFK70304.1"/>
    </source>
</evidence>
<dbReference type="Proteomes" id="UP000199111">
    <property type="component" value="Unassembled WGS sequence"/>
</dbReference>
<dbReference type="RefSeq" id="WP_093890858.1">
    <property type="nucleotide sequence ID" value="NZ_FOQY01000032.1"/>
</dbReference>
<keyword evidence="7" id="KW-0812">Transmembrane</keyword>
<keyword evidence="4 9" id="KW-0418">Kinase</keyword>
<dbReference type="PROSITE" id="PS50011">
    <property type="entry name" value="PROTEIN_KINASE_DOM"/>
    <property type="match status" value="1"/>
</dbReference>
<keyword evidence="2" id="KW-0808">Transferase</keyword>
<keyword evidence="7" id="KW-0472">Membrane</keyword>
<reference evidence="10" key="1">
    <citation type="submission" date="2016-10" db="EMBL/GenBank/DDBJ databases">
        <authorList>
            <person name="Varghese N."/>
            <person name="Submissions S."/>
        </authorList>
    </citation>
    <scope>NUCLEOTIDE SEQUENCE [LARGE SCALE GENOMIC DNA]</scope>
    <source>
        <strain evidence="10">CGMCC 4.2126</strain>
    </source>
</reference>
<dbReference type="AlphaFoldDB" id="A0A1I4BN92"/>
<evidence type="ECO:0000259" key="8">
    <source>
        <dbReference type="PROSITE" id="PS50011"/>
    </source>
</evidence>
<feature type="compositionally biased region" description="Low complexity" evidence="6">
    <location>
        <begin position="393"/>
        <end position="408"/>
    </location>
</feature>
<accession>A0A1I4BN92</accession>
<evidence type="ECO:0000256" key="6">
    <source>
        <dbReference type="SAM" id="MobiDB-lite"/>
    </source>
</evidence>
<dbReference type="Gene3D" id="1.10.510.10">
    <property type="entry name" value="Transferase(Phosphotransferase) domain 1"/>
    <property type="match status" value="1"/>
</dbReference>
<feature type="transmembrane region" description="Helical" evidence="7">
    <location>
        <begin position="539"/>
        <end position="560"/>
    </location>
</feature>
<keyword evidence="7" id="KW-1133">Transmembrane helix</keyword>
<dbReference type="GO" id="GO:0005524">
    <property type="term" value="F:ATP binding"/>
    <property type="evidence" value="ECO:0007669"/>
    <property type="project" value="UniProtKB-KW"/>
</dbReference>
<feature type="compositionally biased region" description="Low complexity" evidence="6">
    <location>
        <begin position="473"/>
        <end position="514"/>
    </location>
</feature>
<dbReference type="GeneID" id="96302290"/>
<dbReference type="Pfam" id="PF00069">
    <property type="entry name" value="Pkinase"/>
    <property type="match status" value="1"/>
</dbReference>
<feature type="region of interest" description="Disordered" evidence="6">
    <location>
        <begin position="551"/>
        <end position="572"/>
    </location>
</feature>
<evidence type="ECO:0000256" key="4">
    <source>
        <dbReference type="ARBA" id="ARBA00022777"/>
    </source>
</evidence>
<dbReference type="Gene3D" id="3.30.200.20">
    <property type="entry name" value="Phosphorylase Kinase, domain 1"/>
    <property type="match status" value="1"/>
</dbReference>
<evidence type="ECO:0000256" key="3">
    <source>
        <dbReference type="ARBA" id="ARBA00022741"/>
    </source>
</evidence>
<evidence type="ECO:0000256" key="5">
    <source>
        <dbReference type="ARBA" id="ARBA00022840"/>
    </source>
</evidence>
<dbReference type="PANTHER" id="PTHR43671:SF13">
    <property type="entry name" value="SERINE_THREONINE-PROTEIN KINASE NEK2"/>
    <property type="match status" value="1"/>
</dbReference>
<dbReference type="PROSITE" id="PS00108">
    <property type="entry name" value="PROTEIN_KINASE_ST"/>
    <property type="match status" value="1"/>
</dbReference>
<keyword evidence="10" id="KW-1185">Reference proteome</keyword>
<evidence type="ECO:0000256" key="7">
    <source>
        <dbReference type="SAM" id="Phobius"/>
    </source>
</evidence>
<dbReference type="SUPFAM" id="SSF56112">
    <property type="entry name" value="Protein kinase-like (PK-like)"/>
    <property type="match status" value="1"/>
</dbReference>
<dbReference type="EMBL" id="FOQY01000032">
    <property type="protein sequence ID" value="SFK70304.1"/>
    <property type="molecule type" value="Genomic_DNA"/>
</dbReference>
<feature type="region of interest" description="Disordered" evidence="6">
    <location>
        <begin position="353"/>
        <end position="537"/>
    </location>
</feature>
<proteinExistence type="predicted"/>
<evidence type="ECO:0000256" key="1">
    <source>
        <dbReference type="ARBA" id="ARBA00012513"/>
    </source>
</evidence>
<dbReference type="InterPro" id="IPR050660">
    <property type="entry name" value="NEK_Ser/Thr_kinase"/>
</dbReference>
<feature type="compositionally biased region" description="Low complexity" evidence="6">
    <location>
        <begin position="439"/>
        <end position="455"/>
    </location>
</feature>
<keyword evidence="9" id="KW-0723">Serine/threonine-protein kinase</keyword>
<dbReference type="InterPro" id="IPR008271">
    <property type="entry name" value="Ser/Thr_kinase_AS"/>
</dbReference>
<feature type="domain" description="Protein kinase" evidence="8">
    <location>
        <begin position="13"/>
        <end position="262"/>
    </location>
</feature>
<dbReference type="CDD" id="cd14014">
    <property type="entry name" value="STKc_PknB_like"/>
    <property type="match status" value="1"/>
</dbReference>
<dbReference type="GO" id="GO:0004674">
    <property type="term" value="F:protein serine/threonine kinase activity"/>
    <property type="evidence" value="ECO:0007669"/>
    <property type="project" value="UniProtKB-KW"/>
</dbReference>
<name>A0A1I4BN92_9ACTN</name>
<keyword evidence="5" id="KW-0067">ATP-binding</keyword>
<dbReference type="PANTHER" id="PTHR43671">
    <property type="entry name" value="SERINE/THREONINE-PROTEIN KINASE NEK"/>
    <property type="match status" value="1"/>
</dbReference>
<feature type="compositionally biased region" description="Polar residues" evidence="6">
    <location>
        <begin position="360"/>
        <end position="372"/>
    </location>
</feature>
<evidence type="ECO:0000256" key="2">
    <source>
        <dbReference type="ARBA" id="ARBA00022679"/>
    </source>
</evidence>
<dbReference type="EC" id="2.7.11.1" evidence="1"/>
<dbReference type="InterPro" id="IPR011009">
    <property type="entry name" value="Kinase-like_dom_sf"/>
</dbReference>
<feature type="compositionally biased region" description="Polar residues" evidence="6">
    <location>
        <begin position="515"/>
        <end position="531"/>
    </location>
</feature>
<evidence type="ECO:0000313" key="10">
    <source>
        <dbReference type="Proteomes" id="UP000199111"/>
    </source>
</evidence>